<comment type="caution">
    <text evidence="7">The sequence shown here is derived from an EMBL/GenBank/DDBJ whole genome shotgun (WGS) entry which is preliminary data.</text>
</comment>
<dbReference type="InterPro" id="IPR009072">
    <property type="entry name" value="Histone-fold"/>
</dbReference>
<sequence>MRWKVQQYCTSRPHRTASRISRSPPFSTTSPPKTIQNSPLQPAPILQIETAKARNYLQTLLLNLHPPSRRNLPREIHSSSKQNMPPRKSTSSVTPADPDESIQLSPSAQTDKPITATEQQIKARAEAGVSVEDYLLPRSLTIRLAKAVLPPNTTIQKDAVLAIQKAATVFVSYLSSHANESTLKRTVAPTDVFAALSELEFDSFRTRLEAELEAYTEIKAGKRKAKKPDADAEAEASSGANGAGSAARDEDDDVEMVDNPAKRVKRDSEGGKGVEEEEEGVDGDETQEEEIEDEQDDEDEDGEEDDDEEEGEEEQEKEEQEDPDRVEDLDGKRRPVDPDAEESEDDDGPGSQLRDDMGLG</sequence>
<feature type="region of interest" description="Disordered" evidence="6">
    <location>
        <begin position="66"/>
        <end position="114"/>
    </location>
</feature>
<feature type="compositionally biased region" description="Polar residues" evidence="6">
    <location>
        <begin position="79"/>
        <end position="94"/>
    </location>
</feature>
<gene>
    <name evidence="7" type="ORF">PENSTE_c021G02037</name>
</gene>
<accession>A0A1V6ST97</accession>
<protein>
    <recommendedName>
        <fullName evidence="4">DNA polymerase epsilon subunit D</fullName>
    </recommendedName>
    <alternativeName>
        <fullName evidence="5">DNA polymerase II subunit D</fullName>
    </alternativeName>
</protein>
<evidence type="ECO:0000256" key="1">
    <source>
        <dbReference type="ARBA" id="ARBA00004123"/>
    </source>
</evidence>
<reference evidence="8" key="1">
    <citation type="journal article" date="2017" name="Nat. Microbiol.">
        <title>Global analysis of biosynthetic gene clusters reveals vast potential of secondary metabolite production in Penicillium species.</title>
        <authorList>
            <person name="Nielsen J.C."/>
            <person name="Grijseels S."/>
            <person name="Prigent S."/>
            <person name="Ji B."/>
            <person name="Dainat J."/>
            <person name="Nielsen K.F."/>
            <person name="Frisvad J.C."/>
            <person name="Workman M."/>
            <person name="Nielsen J."/>
        </authorList>
    </citation>
    <scope>NUCLEOTIDE SEQUENCE [LARGE SCALE GENOMIC DNA]</scope>
    <source>
        <strain evidence="8">IBT 24891</strain>
    </source>
</reference>
<dbReference type="SUPFAM" id="SSF47113">
    <property type="entry name" value="Histone-fold"/>
    <property type="match status" value="1"/>
</dbReference>
<organism evidence="7 8">
    <name type="scientific">Penicillium steckii</name>
    <dbReference type="NCBI Taxonomy" id="303698"/>
    <lineage>
        <taxon>Eukaryota</taxon>
        <taxon>Fungi</taxon>
        <taxon>Dikarya</taxon>
        <taxon>Ascomycota</taxon>
        <taxon>Pezizomycotina</taxon>
        <taxon>Eurotiomycetes</taxon>
        <taxon>Eurotiomycetidae</taxon>
        <taxon>Eurotiales</taxon>
        <taxon>Aspergillaceae</taxon>
        <taxon>Penicillium</taxon>
    </lineage>
</organism>
<dbReference type="PANTHER" id="PTHR46172">
    <property type="entry name" value="DNA POLYMERASE EPSILON SUBUNIT 3"/>
    <property type="match status" value="1"/>
</dbReference>
<feature type="compositionally biased region" description="Low complexity" evidence="6">
    <location>
        <begin position="18"/>
        <end position="32"/>
    </location>
</feature>
<dbReference type="GO" id="GO:0008622">
    <property type="term" value="C:epsilon DNA polymerase complex"/>
    <property type="evidence" value="ECO:0007669"/>
    <property type="project" value="TreeGrafter"/>
</dbReference>
<dbReference type="GO" id="GO:0046982">
    <property type="term" value="F:protein heterodimerization activity"/>
    <property type="evidence" value="ECO:0007669"/>
    <property type="project" value="InterPro"/>
</dbReference>
<keyword evidence="8" id="KW-1185">Reference proteome</keyword>
<feature type="compositionally biased region" description="Low complexity" evidence="6">
    <location>
        <begin position="235"/>
        <end position="246"/>
    </location>
</feature>
<feature type="compositionally biased region" description="Acidic residues" evidence="6">
    <location>
        <begin position="275"/>
        <end position="325"/>
    </location>
</feature>
<keyword evidence="2" id="KW-0235">DNA replication</keyword>
<feature type="region of interest" description="Disordered" evidence="6">
    <location>
        <begin position="221"/>
        <end position="360"/>
    </location>
</feature>
<feature type="compositionally biased region" description="Acidic residues" evidence="6">
    <location>
        <begin position="338"/>
        <end position="348"/>
    </location>
</feature>
<proteinExistence type="predicted"/>
<dbReference type="GO" id="GO:0006272">
    <property type="term" value="P:leading strand elongation"/>
    <property type="evidence" value="ECO:0007669"/>
    <property type="project" value="TreeGrafter"/>
</dbReference>
<dbReference type="GO" id="GO:0008623">
    <property type="term" value="C:CHRAC"/>
    <property type="evidence" value="ECO:0007669"/>
    <property type="project" value="TreeGrafter"/>
</dbReference>
<dbReference type="InterPro" id="IPR051377">
    <property type="entry name" value="DNA_Pol-Epsilon_Subunit"/>
</dbReference>
<comment type="subcellular location">
    <subcellularLocation>
        <location evidence="1">Nucleus</location>
    </subcellularLocation>
</comment>
<dbReference type="Gene3D" id="1.10.20.10">
    <property type="entry name" value="Histone, subunit A"/>
    <property type="match status" value="1"/>
</dbReference>
<evidence type="ECO:0000256" key="6">
    <source>
        <dbReference type="SAM" id="MobiDB-lite"/>
    </source>
</evidence>
<dbReference type="PANTHER" id="PTHR46172:SF1">
    <property type="entry name" value="DNA POLYMERASE EPSILON SUBUNIT 3"/>
    <property type="match status" value="1"/>
</dbReference>
<name>A0A1V6ST97_9EURO</name>
<dbReference type="AlphaFoldDB" id="A0A1V6ST97"/>
<feature type="region of interest" description="Disordered" evidence="6">
    <location>
        <begin position="1"/>
        <end position="40"/>
    </location>
</feature>
<dbReference type="EMBL" id="MLKD01000021">
    <property type="protein sequence ID" value="OQE17245.1"/>
    <property type="molecule type" value="Genomic_DNA"/>
</dbReference>
<dbReference type="GO" id="GO:0006974">
    <property type="term" value="P:DNA damage response"/>
    <property type="evidence" value="ECO:0007669"/>
    <property type="project" value="TreeGrafter"/>
</dbReference>
<keyword evidence="3" id="KW-0539">Nucleus</keyword>
<evidence type="ECO:0000256" key="5">
    <source>
        <dbReference type="ARBA" id="ARBA00042096"/>
    </source>
</evidence>
<dbReference type="OrthoDB" id="1707486at2759"/>
<evidence type="ECO:0000256" key="2">
    <source>
        <dbReference type="ARBA" id="ARBA00022705"/>
    </source>
</evidence>
<evidence type="ECO:0000256" key="4">
    <source>
        <dbReference type="ARBA" id="ARBA00039775"/>
    </source>
</evidence>
<evidence type="ECO:0000256" key="3">
    <source>
        <dbReference type="ARBA" id="ARBA00023242"/>
    </source>
</evidence>
<dbReference type="GO" id="GO:0031507">
    <property type="term" value="P:heterochromatin formation"/>
    <property type="evidence" value="ECO:0007669"/>
    <property type="project" value="TreeGrafter"/>
</dbReference>
<feature type="compositionally biased region" description="Polar residues" evidence="6">
    <location>
        <begin position="102"/>
        <end position="114"/>
    </location>
</feature>
<dbReference type="Proteomes" id="UP000191285">
    <property type="component" value="Unassembled WGS sequence"/>
</dbReference>
<dbReference type="CDD" id="cd22928">
    <property type="entry name" value="HFD_POLE3_DPB4"/>
    <property type="match status" value="1"/>
</dbReference>
<evidence type="ECO:0000313" key="8">
    <source>
        <dbReference type="Proteomes" id="UP000191285"/>
    </source>
</evidence>
<evidence type="ECO:0000313" key="7">
    <source>
        <dbReference type="EMBL" id="OQE17245.1"/>
    </source>
</evidence>
<feature type="compositionally biased region" description="Basic and acidic residues" evidence="6">
    <location>
        <begin position="326"/>
        <end position="337"/>
    </location>
</feature>
<dbReference type="STRING" id="303698.A0A1V6ST97"/>
<dbReference type="GO" id="GO:0031490">
    <property type="term" value="F:chromatin DNA binding"/>
    <property type="evidence" value="ECO:0007669"/>
    <property type="project" value="TreeGrafter"/>
</dbReference>